<dbReference type="Pfam" id="PF25788">
    <property type="entry name" value="Ig_Rha78A_N"/>
    <property type="match status" value="1"/>
</dbReference>
<dbReference type="Proteomes" id="UP000748067">
    <property type="component" value="Unassembled WGS sequence"/>
</dbReference>
<dbReference type="RefSeq" id="WP_083359104.1">
    <property type="nucleotide sequence ID" value="NZ_JXDI01000003.1"/>
</dbReference>
<dbReference type="AlphaFoldDB" id="A0A1H0BY23"/>
<organism evidence="2 3">
    <name type="scientific">Pseudomonas antarctica</name>
    <dbReference type="NCBI Taxonomy" id="219572"/>
    <lineage>
        <taxon>Bacteria</taxon>
        <taxon>Pseudomonadati</taxon>
        <taxon>Pseudomonadota</taxon>
        <taxon>Gammaproteobacteria</taxon>
        <taxon>Pseudomonadales</taxon>
        <taxon>Pseudomonadaceae</taxon>
        <taxon>Pseudomonas</taxon>
    </lineage>
</organism>
<evidence type="ECO:0000313" key="4">
    <source>
        <dbReference type="Proteomes" id="UP000748067"/>
    </source>
</evidence>
<proteinExistence type="predicted"/>
<reference evidence="2 3" key="2">
    <citation type="submission" date="2016-10" db="EMBL/GenBank/DDBJ databases">
        <authorList>
            <person name="de Groot N.N."/>
        </authorList>
    </citation>
    <scope>NUCLEOTIDE SEQUENCE [LARGE SCALE GENOMIC DNA]</scope>
    <source>
        <strain evidence="2 3">BS2772</strain>
    </source>
</reference>
<dbReference type="Proteomes" id="UP000182470">
    <property type="component" value="Chromosome I"/>
</dbReference>
<evidence type="ECO:0000313" key="3">
    <source>
        <dbReference type="Proteomes" id="UP000182470"/>
    </source>
</evidence>
<dbReference type="Gene3D" id="2.60.40.10">
    <property type="entry name" value="Immunoglobulins"/>
    <property type="match status" value="1"/>
</dbReference>
<dbReference type="OrthoDB" id="9775889at2"/>
<sequence>MPLTPSPNPVFSASVPALTTSSVAHPDTWNPIHQALLDNDAAINKAVGDNKAAADLAIDSLDERLGGVESSSAVSVQKAVDLDWLYRNNVVRFEMFVPGYTLIDLEPITVVQGVNGDDSIDLASTSQLRPGGFYVLSDTAAVDANGDPAPASALVQVQTVLSAARIRLAANLSRDWGPSATLRRSSIKVLGASRAAAMPGDIYLTRSVNIGTDTAGGAVVIRRSLNSGMARLYYRDGYQPTWKETGWSLRRTDGDIPTGYADYEYILPMRGDGWLRLDISGEAMSIAHLVALGTPTGLGGFINPDLRPATPLISTPAAAAAGVMERPTLALVGYSSPSGNTQAAVQFQLSTTAAFVSILHDSGVLDSGLSYALPAAVLVAGTTYYWRARVQDVAGLWSDYSAVSSFATAASFVYVAAPSITGPAANAVDVPEQPTLTSSPFVVSGGADTHAASQWRIRTAAGTYAAPAWDSGTDAVNKLTVVVPAGKLLPGQLSHYLQVRHQGTAKGWSEWSTESKITTKAQFANVIGIALLATGGGAGTWARVDENGVTKVTDASFFSSHATYGAIQDQVVDSQNMVRIPAFYVKRGTIASGANFGKKAVWISDQSATGFTLHPAFKNAGADLGQFWVGKYQGTTDGAKLGSKPGLMPLASIDFPNMQARAAARNTAGVSGFALWSIYQLSAIQTLAMIEMGGADSQALIGQGNVSTSAVQAVDSTTVAQATWRGIVGLWGNVWQMVDGLQTDASNRFKVWGRNGNKSYLTTTRTGPGSGYVVTMAEDAGVDYDLRDIFAPATIDGSASNGSYGDYVYSAANAVAYHGGGYGDGSNAGLFFLNVSSAASDAFTIVGGRLAKV</sequence>
<protein>
    <submittedName>
        <fullName evidence="2">Uncharacterized protein</fullName>
    </submittedName>
</protein>
<dbReference type="EMBL" id="JXDI01000003">
    <property type="protein sequence ID" value="KAF2406713.1"/>
    <property type="molecule type" value="Genomic_DNA"/>
</dbReference>
<keyword evidence="4" id="KW-1185">Reference proteome</keyword>
<dbReference type="EMBL" id="LT629704">
    <property type="protein sequence ID" value="SDN50591.1"/>
    <property type="molecule type" value="Genomic_DNA"/>
</dbReference>
<gene>
    <name evidence="1" type="ORF">PSAN_48900</name>
    <name evidence="2" type="ORF">SAMN04490179_4550</name>
</gene>
<accession>A0A1H0BY23</accession>
<dbReference type="InterPro" id="IPR013783">
    <property type="entry name" value="Ig-like_fold"/>
</dbReference>
<reference evidence="1 4" key="1">
    <citation type="submission" date="2015-01" db="EMBL/GenBank/DDBJ databases">
        <title>Genome Sequence of Pseudomonas antarctica CMS 35.</title>
        <authorList>
            <person name="Voget S."/>
            <person name="Chow J."/>
            <person name="Daniel R."/>
            <person name="Streit W."/>
        </authorList>
    </citation>
    <scope>NUCLEOTIDE SEQUENCE [LARGE SCALE GENOMIC DNA]</scope>
    <source>
        <strain evidence="1 4">CMS 35</strain>
    </source>
</reference>
<evidence type="ECO:0000313" key="2">
    <source>
        <dbReference type="EMBL" id="SDN50591.1"/>
    </source>
</evidence>
<name>A0A1H0BY23_9PSED</name>
<evidence type="ECO:0000313" key="1">
    <source>
        <dbReference type="EMBL" id="KAF2406713.1"/>
    </source>
</evidence>